<dbReference type="AlphaFoldDB" id="A0A4S2KFE9"/>
<feature type="non-terminal residue" evidence="1">
    <location>
        <position position="1"/>
    </location>
</feature>
<name>A0A4S2KFE9_OPIFE</name>
<accession>A0A4S2KFE9</accession>
<evidence type="ECO:0000313" key="1">
    <source>
        <dbReference type="EMBL" id="TGZ48135.1"/>
    </source>
</evidence>
<gene>
    <name evidence="1" type="ORF">CRM22_010991</name>
</gene>
<dbReference type="EMBL" id="SJOL01011650">
    <property type="protein sequence ID" value="TGZ48135.1"/>
    <property type="molecule type" value="Genomic_DNA"/>
</dbReference>
<sequence>SYIYSSNYALIHYVQRGFKIPVEVGNNYFRTKSQKIGQIISKHSTTKVNYGGKFW</sequence>
<proteinExistence type="predicted"/>
<reference evidence="1 2" key="1">
    <citation type="journal article" date="2019" name="BMC Genomics">
        <title>New insights from Opisthorchis felineus genome: update on genomics of the epidemiologically important liver flukes.</title>
        <authorList>
            <person name="Ershov N.I."/>
            <person name="Mordvinov V.A."/>
            <person name="Prokhortchouk E.B."/>
            <person name="Pakharukova M.Y."/>
            <person name="Gunbin K.V."/>
            <person name="Ustyantsev K."/>
            <person name="Genaev M.A."/>
            <person name="Blinov A.G."/>
            <person name="Mazur A."/>
            <person name="Boulygina E."/>
            <person name="Tsygankova S."/>
            <person name="Khrameeva E."/>
            <person name="Chekanov N."/>
            <person name="Fan G."/>
            <person name="Xiao A."/>
            <person name="Zhang H."/>
            <person name="Xu X."/>
            <person name="Yang H."/>
            <person name="Solovyev V."/>
            <person name="Lee S.M."/>
            <person name="Liu X."/>
            <person name="Afonnikov D.A."/>
            <person name="Skryabin K.G."/>
        </authorList>
    </citation>
    <scope>NUCLEOTIDE SEQUENCE [LARGE SCALE GENOMIC DNA]</scope>
    <source>
        <strain evidence="1">AK-0245</strain>
        <tissue evidence="1">Whole organism</tissue>
    </source>
</reference>
<protein>
    <submittedName>
        <fullName evidence="1">Uncharacterized protein</fullName>
    </submittedName>
</protein>
<dbReference type="Proteomes" id="UP000308267">
    <property type="component" value="Unassembled WGS sequence"/>
</dbReference>
<organism evidence="1 2">
    <name type="scientific">Opisthorchis felineus</name>
    <dbReference type="NCBI Taxonomy" id="147828"/>
    <lineage>
        <taxon>Eukaryota</taxon>
        <taxon>Metazoa</taxon>
        <taxon>Spiralia</taxon>
        <taxon>Lophotrochozoa</taxon>
        <taxon>Platyhelminthes</taxon>
        <taxon>Trematoda</taxon>
        <taxon>Digenea</taxon>
        <taxon>Opisthorchiida</taxon>
        <taxon>Opisthorchiata</taxon>
        <taxon>Opisthorchiidae</taxon>
        <taxon>Opisthorchis</taxon>
    </lineage>
</organism>
<feature type="non-terminal residue" evidence="1">
    <location>
        <position position="55"/>
    </location>
</feature>
<comment type="caution">
    <text evidence="1">The sequence shown here is derived from an EMBL/GenBank/DDBJ whole genome shotgun (WGS) entry which is preliminary data.</text>
</comment>
<keyword evidence="2" id="KW-1185">Reference proteome</keyword>
<evidence type="ECO:0000313" key="2">
    <source>
        <dbReference type="Proteomes" id="UP000308267"/>
    </source>
</evidence>